<dbReference type="Proteomes" id="UP000244727">
    <property type="component" value="Chromosome"/>
</dbReference>
<accession>A0A2R4WYB2</accession>
<dbReference type="GeneID" id="36511176"/>
<organism evidence="2 3">
    <name type="scientific">Halococcoides cellulosivorans</name>
    <dbReference type="NCBI Taxonomy" id="1679096"/>
    <lineage>
        <taxon>Archaea</taxon>
        <taxon>Methanobacteriati</taxon>
        <taxon>Methanobacteriota</taxon>
        <taxon>Stenosarchaea group</taxon>
        <taxon>Halobacteria</taxon>
        <taxon>Halobacteriales</taxon>
        <taxon>Haloarculaceae</taxon>
        <taxon>Halococcoides</taxon>
    </lineage>
</organism>
<feature type="transmembrane region" description="Helical" evidence="1">
    <location>
        <begin position="18"/>
        <end position="41"/>
    </location>
</feature>
<dbReference type="RefSeq" id="WP_108380880.1">
    <property type="nucleotide sequence ID" value="NZ_CP028858.1"/>
</dbReference>
<reference evidence="2 3" key="1">
    <citation type="submission" date="2018-04" db="EMBL/GenBank/DDBJ databases">
        <title>Halococcoides cellulosivorans gen. nov., sp. nov., an extremely halophilic cellulose-utilizing haloarchaeon from hypersaline lakes.</title>
        <authorList>
            <person name="Sorokin D.Y."/>
            <person name="Toshchakov S.V."/>
            <person name="Samarov N.I."/>
            <person name="Korzhenkov A."/>
            <person name="Kublanov I.V."/>
        </authorList>
    </citation>
    <scope>NUCLEOTIDE SEQUENCE [LARGE SCALE GENOMIC DNA]</scope>
    <source>
        <strain evidence="2 3">HArcel1</strain>
    </source>
</reference>
<evidence type="ECO:0000313" key="3">
    <source>
        <dbReference type="Proteomes" id="UP000244727"/>
    </source>
</evidence>
<gene>
    <name evidence="2" type="ORF">HARCEL1_01675</name>
</gene>
<dbReference type="AlphaFoldDB" id="A0A2R4WYB2"/>
<evidence type="ECO:0000313" key="2">
    <source>
        <dbReference type="EMBL" id="AWB26511.1"/>
    </source>
</evidence>
<sequence length="89" mass="9576">MTSGIGDILESFEGPRTLWYFLTLLVFVVGVLVVASILSSLYGIHLVEEIGLSLAENPMTLLSLAGILALVALALSIISLLLKYSDHLF</sequence>
<feature type="transmembrane region" description="Helical" evidence="1">
    <location>
        <begin position="61"/>
        <end position="82"/>
    </location>
</feature>
<dbReference type="EMBL" id="CP028858">
    <property type="protein sequence ID" value="AWB26511.1"/>
    <property type="molecule type" value="Genomic_DNA"/>
</dbReference>
<name>A0A2R4WYB2_9EURY</name>
<keyword evidence="1" id="KW-0812">Transmembrane</keyword>
<evidence type="ECO:0000256" key="1">
    <source>
        <dbReference type="SAM" id="Phobius"/>
    </source>
</evidence>
<keyword evidence="3" id="KW-1185">Reference proteome</keyword>
<dbReference type="KEGG" id="harc:HARCEL1_01675"/>
<keyword evidence="1" id="KW-0472">Membrane</keyword>
<protein>
    <submittedName>
        <fullName evidence="2">Uncharacterized protein</fullName>
    </submittedName>
</protein>
<proteinExistence type="predicted"/>
<keyword evidence="1" id="KW-1133">Transmembrane helix</keyword>